<dbReference type="Proteomes" id="UP000318336">
    <property type="component" value="Unassembled WGS sequence"/>
</dbReference>
<dbReference type="OrthoDB" id="5118998at2"/>
<feature type="transmembrane region" description="Helical" evidence="1">
    <location>
        <begin position="639"/>
        <end position="657"/>
    </location>
</feature>
<evidence type="ECO:0000313" key="2">
    <source>
        <dbReference type="EMBL" id="TQL34103.1"/>
    </source>
</evidence>
<proteinExistence type="predicted"/>
<feature type="transmembrane region" description="Helical" evidence="1">
    <location>
        <begin position="552"/>
        <end position="578"/>
    </location>
</feature>
<accession>A0A542XE49</accession>
<keyword evidence="1" id="KW-1133">Transmembrane helix</keyword>
<organism evidence="2 3">
    <name type="scientific">Barrientosiimonas humi</name>
    <dbReference type="NCBI Taxonomy" id="999931"/>
    <lineage>
        <taxon>Bacteria</taxon>
        <taxon>Bacillati</taxon>
        <taxon>Actinomycetota</taxon>
        <taxon>Actinomycetes</taxon>
        <taxon>Micrococcales</taxon>
        <taxon>Dermacoccaceae</taxon>
        <taxon>Barrientosiimonas</taxon>
    </lineage>
</organism>
<feature type="transmembrane region" description="Helical" evidence="1">
    <location>
        <begin position="340"/>
        <end position="357"/>
    </location>
</feature>
<protein>
    <recommendedName>
        <fullName evidence="4">FtsX-like permease family protein</fullName>
    </recommendedName>
</protein>
<keyword evidence="1" id="KW-0812">Transmembrane</keyword>
<feature type="transmembrane region" description="Helical" evidence="1">
    <location>
        <begin position="249"/>
        <end position="274"/>
    </location>
</feature>
<dbReference type="AlphaFoldDB" id="A0A542XE49"/>
<dbReference type="EMBL" id="VFOK01000001">
    <property type="protein sequence ID" value="TQL34103.1"/>
    <property type="molecule type" value="Genomic_DNA"/>
</dbReference>
<evidence type="ECO:0000313" key="3">
    <source>
        <dbReference type="Proteomes" id="UP000318336"/>
    </source>
</evidence>
<feature type="transmembrane region" description="Helical" evidence="1">
    <location>
        <begin position="20"/>
        <end position="48"/>
    </location>
</feature>
<evidence type="ECO:0008006" key="4">
    <source>
        <dbReference type="Google" id="ProtNLM"/>
    </source>
</evidence>
<sequence length="670" mass="68038">MSTSALLARRMLRGGGARDLRTHGLAVLATAVAVTVMLLTLGAVTGLADRDGRTAWLRPAATDDAVAVQTTSTTYVDGKPLTLVHLAALPGERGGDRALPAPPGMDAFPKPGEVAVSPALRDLLASRPADQRPVGPVTAELGTDGLIGPDQLVAVVGARPGDAALQGPAWSSANTPGDFAGPTEIHDFTGSPAAAESDERGYVQLALVASILLVIPVLTLTGAAARLGASRRTDRLARLRLAGASGRTVAGVAVVEAGAIAVTGALAGATAYALLLPLVSRIPVGGSAFTPGQLWVGVLGLLAVTALVAALGIASALVPVRRILRDPLSVAQQHAQSMPLLWRVLAAGAAALAFHQLTRNGDTSSVGVLIAFAAVFGVLAIVGPVVVTLLGRMVVRRAQRRADSARLIAGRRLLDDPRAGWRSVSGLVMASFVAGFLALFSVGGGGVVWGQERELEIAVTAEQAPGALAKARSALADADVEATPVRGDDSGALLFLDAGERAWSTVVVPLPADPAEENRARAAVARAFPGAPTASGGDVENRADQFARDFRAASVVVLLVSFLVAAASTGIVAAAAVLDRRENYRRLWQAGVPLPTLDRARVLESTSPMVVCASLAVFAGLFAAAPITLSGGSVSGTGALLLVLTVALGAAGVHLAIRASRGLLRSAAQS</sequence>
<keyword evidence="1" id="KW-0472">Membrane</keyword>
<name>A0A542XE49_9MICO</name>
<gene>
    <name evidence="2" type="ORF">FB554_2261</name>
</gene>
<feature type="transmembrane region" description="Helical" evidence="1">
    <location>
        <begin position="294"/>
        <end position="320"/>
    </location>
</feature>
<dbReference type="RefSeq" id="WP_142006132.1">
    <property type="nucleotide sequence ID" value="NZ_CAJTBP010000001.1"/>
</dbReference>
<keyword evidence="3" id="KW-1185">Reference proteome</keyword>
<feature type="transmembrane region" description="Helical" evidence="1">
    <location>
        <begin position="205"/>
        <end position="228"/>
    </location>
</feature>
<feature type="transmembrane region" description="Helical" evidence="1">
    <location>
        <begin position="609"/>
        <end position="627"/>
    </location>
</feature>
<feature type="transmembrane region" description="Helical" evidence="1">
    <location>
        <begin position="427"/>
        <end position="449"/>
    </location>
</feature>
<evidence type="ECO:0000256" key="1">
    <source>
        <dbReference type="SAM" id="Phobius"/>
    </source>
</evidence>
<reference evidence="2 3" key="1">
    <citation type="submission" date="2019-06" db="EMBL/GenBank/DDBJ databases">
        <title>Sequencing the genomes of 1000 actinobacteria strains.</title>
        <authorList>
            <person name="Klenk H.-P."/>
        </authorList>
    </citation>
    <scope>NUCLEOTIDE SEQUENCE [LARGE SCALE GENOMIC DNA]</scope>
    <source>
        <strain evidence="2 3">DSM 24617</strain>
    </source>
</reference>
<comment type="caution">
    <text evidence="2">The sequence shown here is derived from an EMBL/GenBank/DDBJ whole genome shotgun (WGS) entry which is preliminary data.</text>
</comment>
<feature type="transmembrane region" description="Helical" evidence="1">
    <location>
        <begin position="369"/>
        <end position="391"/>
    </location>
</feature>